<proteinExistence type="predicted"/>
<evidence type="ECO:0000313" key="3">
    <source>
        <dbReference type="Proteomes" id="UP000620046"/>
    </source>
</evidence>
<comment type="caution">
    <text evidence="2">The sequence shown here is derived from an EMBL/GenBank/DDBJ whole genome shotgun (WGS) entry which is preliminary data.</text>
</comment>
<dbReference type="GO" id="GO:0016787">
    <property type="term" value="F:hydrolase activity"/>
    <property type="evidence" value="ECO:0007669"/>
    <property type="project" value="UniProtKB-KW"/>
</dbReference>
<gene>
    <name evidence="2" type="ORF">GCM10010981_32450</name>
</gene>
<dbReference type="Gene3D" id="3.40.50.1820">
    <property type="entry name" value="alpha/beta hydrolase"/>
    <property type="match status" value="1"/>
</dbReference>
<sequence length="296" mass="33519">MTDTNIQTKPKTEIDMIELDSGISVRRMVVHAEQPKGTVILLHGFPETIYAWPEVARALADDYDVHTFDWPGYGLSSRPAVENFDYAPRTYAKLLGQYIAAAGIDRSTLTIYATDISALPTLLLALDEPDVARRIIVGDFAPFDRPDLMHPMLRDLKMKPMADQIRDARNAAWEGVVEGKGFGAGLPPEAQFDVAREFKDDMARSWNHSGMTTMDAFYHYYLHFTRDENYFEQRLGEMKANVKVVWGELDPYIVKAMGEELAERLGVEFKELTGIGHYAHSQDPKLVIAEIRESFL</sequence>
<protein>
    <submittedName>
        <fullName evidence="2">Alpha/beta hydrolase</fullName>
    </submittedName>
</protein>
<dbReference type="EMBL" id="BMJA01000002">
    <property type="protein sequence ID" value="GGA40746.1"/>
    <property type="molecule type" value="Genomic_DNA"/>
</dbReference>
<keyword evidence="3" id="KW-1185">Reference proteome</keyword>
<keyword evidence="2" id="KW-0378">Hydrolase</keyword>
<dbReference type="InterPro" id="IPR000073">
    <property type="entry name" value="AB_hydrolase_1"/>
</dbReference>
<dbReference type="Proteomes" id="UP000620046">
    <property type="component" value="Unassembled WGS sequence"/>
</dbReference>
<accession>A0ABQ1GC00</accession>
<dbReference type="SUPFAM" id="SSF53474">
    <property type="entry name" value="alpha/beta-Hydrolases"/>
    <property type="match status" value="1"/>
</dbReference>
<dbReference type="Pfam" id="PF00561">
    <property type="entry name" value="Abhydrolase_1"/>
    <property type="match status" value="1"/>
</dbReference>
<dbReference type="PANTHER" id="PTHR43194:SF2">
    <property type="entry name" value="PEROXISOMAL MEMBRANE PROTEIN LPX1"/>
    <property type="match status" value="1"/>
</dbReference>
<feature type="domain" description="AB hydrolase-1" evidence="1">
    <location>
        <begin position="38"/>
        <end position="283"/>
    </location>
</feature>
<reference evidence="3" key="1">
    <citation type="journal article" date="2019" name="Int. J. Syst. Evol. Microbiol.">
        <title>The Global Catalogue of Microorganisms (GCM) 10K type strain sequencing project: providing services to taxonomists for standard genome sequencing and annotation.</title>
        <authorList>
            <consortium name="The Broad Institute Genomics Platform"/>
            <consortium name="The Broad Institute Genome Sequencing Center for Infectious Disease"/>
            <person name="Wu L."/>
            <person name="Ma J."/>
        </authorList>
    </citation>
    <scope>NUCLEOTIDE SEQUENCE [LARGE SCALE GENOMIC DNA]</scope>
    <source>
        <strain evidence="3">CGMCC 1.15439</strain>
    </source>
</reference>
<dbReference type="InterPro" id="IPR050228">
    <property type="entry name" value="Carboxylesterase_BioH"/>
</dbReference>
<dbReference type="PANTHER" id="PTHR43194">
    <property type="entry name" value="HYDROLASE ALPHA/BETA FOLD FAMILY"/>
    <property type="match status" value="1"/>
</dbReference>
<organism evidence="2 3">
    <name type="scientific">Dyella nitratireducens</name>
    <dbReference type="NCBI Taxonomy" id="1849580"/>
    <lineage>
        <taxon>Bacteria</taxon>
        <taxon>Pseudomonadati</taxon>
        <taxon>Pseudomonadota</taxon>
        <taxon>Gammaproteobacteria</taxon>
        <taxon>Lysobacterales</taxon>
        <taxon>Rhodanobacteraceae</taxon>
        <taxon>Dyella</taxon>
    </lineage>
</organism>
<dbReference type="RefSeq" id="WP_188795479.1">
    <property type="nucleotide sequence ID" value="NZ_BMJA01000002.1"/>
</dbReference>
<evidence type="ECO:0000259" key="1">
    <source>
        <dbReference type="Pfam" id="PF00561"/>
    </source>
</evidence>
<evidence type="ECO:0000313" key="2">
    <source>
        <dbReference type="EMBL" id="GGA40746.1"/>
    </source>
</evidence>
<dbReference type="InterPro" id="IPR029058">
    <property type="entry name" value="AB_hydrolase_fold"/>
</dbReference>
<name>A0ABQ1GC00_9GAMM</name>